<dbReference type="VEuPathDB" id="FungiDB:I7I52_08374"/>
<organism evidence="1 2">
    <name type="scientific">Ajellomyces capsulatus</name>
    <name type="common">Darling's disease fungus</name>
    <name type="synonym">Histoplasma capsulatum</name>
    <dbReference type="NCBI Taxonomy" id="5037"/>
    <lineage>
        <taxon>Eukaryota</taxon>
        <taxon>Fungi</taxon>
        <taxon>Dikarya</taxon>
        <taxon>Ascomycota</taxon>
        <taxon>Pezizomycotina</taxon>
        <taxon>Eurotiomycetes</taxon>
        <taxon>Eurotiomycetidae</taxon>
        <taxon>Onygenales</taxon>
        <taxon>Ajellomycetaceae</taxon>
        <taxon>Histoplasma</taxon>
    </lineage>
</organism>
<protein>
    <submittedName>
        <fullName evidence="1">Uncharacterized protein</fullName>
    </submittedName>
</protein>
<proteinExistence type="predicted"/>
<dbReference type="AlphaFoldDB" id="A0A8H7YJI9"/>
<comment type="caution">
    <text evidence="1">The sequence shown here is derived from an EMBL/GenBank/DDBJ whole genome shotgun (WGS) entry which is preliminary data.</text>
</comment>
<dbReference type="EMBL" id="JAEVHI010000005">
    <property type="protein sequence ID" value="KAG5291143.1"/>
    <property type="molecule type" value="Genomic_DNA"/>
</dbReference>
<reference evidence="1 2" key="1">
    <citation type="submission" date="2021-01" db="EMBL/GenBank/DDBJ databases">
        <title>Chromosome-level genome assembly of a human fungal pathogen reveals clustering of transcriptionally co-regulated genes.</title>
        <authorList>
            <person name="Voorhies M."/>
            <person name="Cohen S."/>
            <person name="Shea T.P."/>
            <person name="Petrus S."/>
            <person name="Munoz J.F."/>
            <person name="Poplawski S."/>
            <person name="Goldman W.E."/>
            <person name="Michael T."/>
            <person name="Cuomo C.A."/>
            <person name="Sil A."/>
            <person name="Beyhan S."/>
        </authorList>
    </citation>
    <scope>NUCLEOTIDE SEQUENCE [LARGE SCALE GENOMIC DNA]</scope>
    <source>
        <strain evidence="1 2">G184AR</strain>
    </source>
</reference>
<evidence type="ECO:0000313" key="1">
    <source>
        <dbReference type="EMBL" id="KAG5291143.1"/>
    </source>
</evidence>
<name>A0A8H7YJI9_AJECA</name>
<dbReference type="Proteomes" id="UP000670092">
    <property type="component" value="Unassembled WGS sequence"/>
</dbReference>
<accession>A0A8H7YJI9</accession>
<gene>
    <name evidence="1" type="ORF">I7I52_08374</name>
</gene>
<sequence length="82" mass="9732">MGRTIDFYFHFIIRVFPVPFDLSMFRSLKPKEEMKKQHKTSFKMGMKKGERAGYLSPPLRFVELQRPYQIIMGKLQTLSSSQ</sequence>
<evidence type="ECO:0000313" key="2">
    <source>
        <dbReference type="Proteomes" id="UP000670092"/>
    </source>
</evidence>